<dbReference type="PANTHER" id="PTHR30558">
    <property type="entry name" value="EXBD MEMBRANE COMPONENT OF PMF-DRIVEN MACROMOLECULE IMPORT SYSTEM"/>
    <property type="match status" value="1"/>
</dbReference>
<comment type="function">
    <text evidence="10">Part of the Tol-Pal system, which plays a role in outer membrane invagination during cell division and is important for maintaining outer membrane integrity.</text>
</comment>
<dbReference type="STRING" id="550540.Fbal_2289"/>
<dbReference type="Pfam" id="PF02472">
    <property type="entry name" value="ExbD"/>
    <property type="match status" value="1"/>
</dbReference>
<dbReference type="GO" id="GO:0015031">
    <property type="term" value="P:protein transport"/>
    <property type="evidence" value="ECO:0007669"/>
    <property type="project" value="InterPro"/>
</dbReference>
<keyword evidence="12" id="KW-1185">Reference proteome</keyword>
<evidence type="ECO:0000313" key="12">
    <source>
        <dbReference type="Proteomes" id="UP000006683"/>
    </source>
</evidence>
<dbReference type="EMBL" id="CP002209">
    <property type="protein sequence ID" value="ADN76492.1"/>
    <property type="molecule type" value="Genomic_DNA"/>
</dbReference>
<dbReference type="Proteomes" id="UP000006683">
    <property type="component" value="Chromosome"/>
</dbReference>
<keyword evidence="9 10" id="KW-0131">Cell cycle</keyword>
<evidence type="ECO:0000256" key="9">
    <source>
        <dbReference type="ARBA" id="ARBA00023306"/>
    </source>
</evidence>
<evidence type="ECO:0000256" key="3">
    <source>
        <dbReference type="ARBA" id="ARBA00022475"/>
    </source>
</evidence>
<gene>
    <name evidence="10" type="primary">tolR</name>
    <name evidence="11" type="ordered locus">Fbal_2289</name>
</gene>
<keyword evidence="5 10" id="KW-0132">Cell division</keyword>
<dbReference type="GO" id="GO:0022857">
    <property type="term" value="F:transmembrane transporter activity"/>
    <property type="evidence" value="ECO:0007669"/>
    <property type="project" value="InterPro"/>
</dbReference>
<dbReference type="InterPro" id="IPR014168">
    <property type="entry name" value="Tol-Pal_TolR"/>
</dbReference>
<evidence type="ECO:0000256" key="10">
    <source>
        <dbReference type="HAMAP-Rule" id="MF_02203"/>
    </source>
</evidence>
<evidence type="ECO:0000256" key="6">
    <source>
        <dbReference type="ARBA" id="ARBA00022692"/>
    </source>
</evidence>
<keyword evidence="7 10" id="KW-1133">Transmembrane helix</keyword>
<comment type="subunit">
    <text evidence="10">The Tol-Pal system is composed of five core proteins: the inner membrane proteins TolA, TolQ and TolR, the periplasmic protein TolB and the outer membrane protein Pal. They form a network linking the inner and outer membranes and the peptidoglycan layer.</text>
</comment>
<dbReference type="Gene3D" id="3.30.420.270">
    <property type="match status" value="1"/>
</dbReference>
<dbReference type="eggNOG" id="COG0848">
    <property type="taxonomic scope" value="Bacteria"/>
</dbReference>
<accession>E1SLC8</accession>
<evidence type="ECO:0000256" key="4">
    <source>
        <dbReference type="ARBA" id="ARBA00022519"/>
    </source>
</evidence>
<organism evidence="11 12">
    <name type="scientific">Ferrimonas balearica (strain DSM 9799 / CCM 4581 / KCTC 23876 / PAT)</name>
    <dbReference type="NCBI Taxonomy" id="550540"/>
    <lineage>
        <taxon>Bacteria</taxon>
        <taxon>Pseudomonadati</taxon>
        <taxon>Pseudomonadota</taxon>
        <taxon>Gammaproteobacteria</taxon>
        <taxon>Alteromonadales</taxon>
        <taxon>Ferrimonadaceae</taxon>
        <taxon>Ferrimonas</taxon>
    </lineage>
</organism>
<dbReference type="OrthoDB" id="9798629at2"/>
<dbReference type="KEGG" id="fbl:Fbal_2289"/>
<sequence length="143" mass="15539">MMAGYQRKRRRKVAEINVVPYIDVMLVLLIIFMATAPLVTQGVKVDLPQASAEPLSADSKPPLVASVNSEGEYFLDNGSVDERKPLMLDELAALVAAELQINPDRPVVVNGDRNVSYDQIVQLMVSLQSAGVPSVGLMTESNE</sequence>
<dbReference type="HAMAP" id="MF_02203">
    <property type="entry name" value="TolR"/>
    <property type="match status" value="1"/>
</dbReference>
<dbReference type="GO" id="GO:0005886">
    <property type="term" value="C:plasma membrane"/>
    <property type="evidence" value="ECO:0007669"/>
    <property type="project" value="UniProtKB-SubCell"/>
</dbReference>
<dbReference type="PANTHER" id="PTHR30558:SF7">
    <property type="entry name" value="TOL-PAL SYSTEM PROTEIN TOLR"/>
    <property type="match status" value="1"/>
</dbReference>
<dbReference type="RefSeq" id="WP_013345798.1">
    <property type="nucleotide sequence ID" value="NC_014541.1"/>
</dbReference>
<dbReference type="AlphaFoldDB" id="E1SLC8"/>
<comment type="subcellular location">
    <subcellularLocation>
        <location evidence="10">Cell inner membrane</location>
        <topology evidence="10">Single-pass membrane protein</topology>
    </subcellularLocation>
    <subcellularLocation>
        <location evidence="1">Cell membrane</location>
        <topology evidence="1">Single-pass membrane protein</topology>
    </subcellularLocation>
</comment>
<feature type="transmembrane region" description="Helical" evidence="10">
    <location>
        <begin position="21"/>
        <end position="39"/>
    </location>
</feature>
<protein>
    <recommendedName>
        <fullName evidence="10">Tol-Pal system protein TolR</fullName>
    </recommendedName>
</protein>
<keyword evidence="3 10" id="KW-1003">Cell membrane</keyword>
<dbReference type="InterPro" id="IPR003400">
    <property type="entry name" value="ExbD"/>
</dbReference>
<dbReference type="NCBIfam" id="TIGR02801">
    <property type="entry name" value="tolR"/>
    <property type="match status" value="1"/>
</dbReference>
<keyword evidence="8 10" id="KW-0472">Membrane</keyword>
<dbReference type="GeneID" id="67182501"/>
<proteinExistence type="inferred from homology"/>
<dbReference type="GO" id="GO:0051301">
    <property type="term" value="P:cell division"/>
    <property type="evidence" value="ECO:0007669"/>
    <property type="project" value="UniProtKB-UniRule"/>
</dbReference>
<comment type="similarity">
    <text evidence="2 10">Belongs to the ExbD/TolR family.</text>
</comment>
<evidence type="ECO:0000256" key="5">
    <source>
        <dbReference type="ARBA" id="ARBA00022618"/>
    </source>
</evidence>
<reference evidence="11 12" key="1">
    <citation type="journal article" date="2010" name="Stand. Genomic Sci.">
        <title>Complete genome sequence of Ferrimonas balearica type strain (PAT).</title>
        <authorList>
            <person name="Nolan M."/>
            <person name="Sikorski J."/>
            <person name="Davenport K."/>
            <person name="Lucas S."/>
            <person name="Glavina Del Rio T."/>
            <person name="Tice H."/>
            <person name="Cheng J."/>
            <person name="Goodwin L."/>
            <person name="Pitluck S."/>
            <person name="Liolios K."/>
            <person name="Ivanova N."/>
            <person name="Mavromatis K."/>
            <person name="Ovchinnikova G."/>
            <person name="Pati A."/>
            <person name="Chen A."/>
            <person name="Palaniappan K."/>
            <person name="Land M."/>
            <person name="Hauser L."/>
            <person name="Chang Y."/>
            <person name="Jeffries C."/>
            <person name="Tapia R."/>
            <person name="Brettin T."/>
            <person name="Detter J."/>
            <person name="Han C."/>
            <person name="Yasawong M."/>
            <person name="Rohde M."/>
            <person name="Tindall B."/>
            <person name="Goker M."/>
            <person name="Woyke T."/>
            <person name="Bristow J."/>
            <person name="Eisen J."/>
            <person name="Markowitz V."/>
            <person name="Hugenholtz P."/>
            <person name="Kyrpides N."/>
            <person name="Klenk H."/>
            <person name="Lapidus A."/>
        </authorList>
    </citation>
    <scope>NUCLEOTIDE SEQUENCE [LARGE SCALE GENOMIC DNA]</scope>
    <source>
        <strain evidence="12">DSM 9799 / CCM 4581 / KCTC 23876 / PAT</strain>
    </source>
</reference>
<evidence type="ECO:0000256" key="8">
    <source>
        <dbReference type="ARBA" id="ARBA00023136"/>
    </source>
</evidence>
<evidence type="ECO:0000256" key="1">
    <source>
        <dbReference type="ARBA" id="ARBA00004162"/>
    </source>
</evidence>
<evidence type="ECO:0000256" key="2">
    <source>
        <dbReference type="ARBA" id="ARBA00005811"/>
    </source>
</evidence>
<keyword evidence="6 10" id="KW-0812">Transmembrane</keyword>
<evidence type="ECO:0000256" key="7">
    <source>
        <dbReference type="ARBA" id="ARBA00022989"/>
    </source>
</evidence>
<name>E1SLC8_FERBD</name>
<dbReference type="HOGENOM" id="CLU_085305_1_3_6"/>
<keyword evidence="4 10" id="KW-0997">Cell inner membrane</keyword>
<evidence type="ECO:0000313" key="11">
    <source>
        <dbReference type="EMBL" id="ADN76492.1"/>
    </source>
</evidence>